<organism evidence="2 3">
    <name type="scientific">Guyanagaster necrorhizus</name>
    <dbReference type="NCBI Taxonomy" id="856835"/>
    <lineage>
        <taxon>Eukaryota</taxon>
        <taxon>Fungi</taxon>
        <taxon>Dikarya</taxon>
        <taxon>Basidiomycota</taxon>
        <taxon>Agaricomycotina</taxon>
        <taxon>Agaricomycetes</taxon>
        <taxon>Agaricomycetidae</taxon>
        <taxon>Agaricales</taxon>
        <taxon>Marasmiineae</taxon>
        <taxon>Physalacriaceae</taxon>
        <taxon>Guyanagaster</taxon>
    </lineage>
</organism>
<keyword evidence="1" id="KW-0812">Transmembrane</keyword>
<accession>A0A9P7W473</accession>
<evidence type="ECO:0000256" key="1">
    <source>
        <dbReference type="SAM" id="Phobius"/>
    </source>
</evidence>
<evidence type="ECO:0000313" key="3">
    <source>
        <dbReference type="Proteomes" id="UP000812287"/>
    </source>
</evidence>
<name>A0A9P7W473_9AGAR</name>
<comment type="caution">
    <text evidence="2">The sequence shown here is derived from an EMBL/GenBank/DDBJ whole genome shotgun (WGS) entry which is preliminary data.</text>
</comment>
<dbReference type="Proteomes" id="UP000812287">
    <property type="component" value="Unassembled WGS sequence"/>
</dbReference>
<reference evidence="2" key="1">
    <citation type="submission" date="2020-11" db="EMBL/GenBank/DDBJ databases">
        <title>Adaptations for nitrogen fixation in a non-lichenized fungal sporocarp promotes dispersal by wood-feeding termites.</title>
        <authorList>
            <consortium name="DOE Joint Genome Institute"/>
            <person name="Koch R.A."/>
            <person name="Yoon G."/>
            <person name="Arayal U."/>
            <person name="Lail K."/>
            <person name="Amirebrahimi M."/>
            <person name="Labutti K."/>
            <person name="Lipzen A."/>
            <person name="Riley R."/>
            <person name="Barry K."/>
            <person name="Henrissat B."/>
            <person name="Grigoriev I.V."/>
            <person name="Herr J.R."/>
            <person name="Aime M.C."/>
        </authorList>
    </citation>
    <scope>NUCLEOTIDE SEQUENCE</scope>
    <source>
        <strain evidence="2">MCA 3950</strain>
    </source>
</reference>
<dbReference type="AlphaFoldDB" id="A0A9P7W473"/>
<feature type="transmembrane region" description="Helical" evidence="1">
    <location>
        <begin position="12"/>
        <end position="35"/>
    </location>
</feature>
<gene>
    <name evidence="2" type="ORF">BT62DRAFT_999578</name>
</gene>
<proteinExistence type="predicted"/>
<dbReference type="EMBL" id="MU250524">
    <property type="protein sequence ID" value="KAG7451857.1"/>
    <property type="molecule type" value="Genomic_DNA"/>
</dbReference>
<keyword evidence="1" id="KW-1133">Transmembrane helix</keyword>
<dbReference type="RefSeq" id="XP_043045357.1">
    <property type="nucleotide sequence ID" value="XM_043190831.1"/>
</dbReference>
<keyword evidence="1" id="KW-0472">Membrane</keyword>
<keyword evidence="3" id="KW-1185">Reference proteome</keyword>
<dbReference type="GeneID" id="66113128"/>
<evidence type="ECO:0000313" key="2">
    <source>
        <dbReference type="EMBL" id="KAG7451857.1"/>
    </source>
</evidence>
<sequence length="114" mass="12969">MGDSIRASPTRITAVLRMIPALVCFMYTLESYYCLVIRRKRLGLRTRRRCLDGHRLPELLDHKTVLVLREPGSGLSLVILPVVGATCQASRFLVPSKFLEYARQFNGPHDIRSN</sequence>
<protein>
    <submittedName>
        <fullName evidence="2">Uncharacterized protein</fullName>
    </submittedName>
</protein>